<dbReference type="Gene3D" id="3.40.50.720">
    <property type="entry name" value="NAD(P)-binding Rossmann-like Domain"/>
    <property type="match status" value="1"/>
</dbReference>
<dbReference type="Pfam" id="PF01408">
    <property type="entry name" value="GFO_IDH_MocA"/>
    <property type="match status" value="1"/>
</dbReference>
<dbReference type="PANTHER" id="PTHR43593">
    <property type="match status" value="1"/>
</dbReference>
<dbReference type="HAMAP" id="MF_01671">
    <property type="entry name" value="IolG"/>
    <property type="match status" value="1"/>
</dbReference>
<protein>
    <recommendedName>
        <fullName evidence="3">Inositol 2-dehydrogenase</fullName>
        <ecNumber evidence="3">1.1.1.18</ecNumber>
    </recommendedName>
    <alternativeName>
        <fullName evidence="3">Myo-inositol 2-dehydrogenase</fullName>
        <shortName evidence="3">MI 2-dehydrogenase</shortName>
    </alternativeName>
</protein>
<gene>
    <name evidence="3" type="primary">iolG</name>
    <name evidence="6" type="ORF">SAMN04489717_4868</name>
</gene>
<feature type="domain" description="GFO/IDH/MocA-like oxidoreductase" evidence="5">
    <location>
        <begin position="140"/>
        <end position="254"/>
    </location>
</feature>
<evidence type="ECO:0000256" key="2">
    <source>
        <dbReference type="ARBA" id="ARBA00023027"/>
    </source>
</evidence>
<comment type="function">
    <text evidence="3">Involved in the oxidation of myo-inositol (MI) to 2-keto-myo-inositol (2KMI or 2-inosose).</text>
</comment>
<dbReference type="InterPro" id="IPR023794">
    <property type="entry name" value="MI/DCI_dehydrogenase"/>
</dbReference>
<dbReference type="EC" id="1.1.1.18" evidence="3"/>
<feature type="domain" description="Gfo/Idh/MocA-like oxidoreductase N-terminal" evidence="4">
    <location>
        <begin position="10"/>
        <end position="131"/>
    </location>
</feature>
<evidence type="ECO:0000313" key="7">
    <source>
        <dbReference type="Proteomes" id="UP000198983"/>
    </source>
</evidence>
<dbReference type="STRING" id="117157.SAMN04489717_4868"/>
<keyword evidence="7" id="KW-1185">Reference proteome</keyword>
<dbReference type="Proteomes" id="UP000198983">
    <property type="component" value="Chromosome I"/>
</dbReference>
<evidence type="ECO:0000313" key="6">
    <source>
        <dbReference type="EMBL" id="SDT05696.1"/>
    </source>
</evidence>
<dbReference type="RefSeq" id="WP_241827609.1">
    <property type="nucleotide sequence ID" value="NZ_LT629732.1"/>
</dbReference>
<dbReference type="SUPFAM" id="SSF55347">
    <property type="entry name" value="Glyceraldehyde-3-phosphate dehydrogenase-like, C-terminal domain"/>
    <property type="match status" value="1"/>
</dbReference>
<evidence type="ECO:0000259" key="5">
    <source>
        <dbReference type="Pfam" id="PF22725"/>
    </source>
</evidence>
<proteinExistence type="inferred from homology"/>
<dbReference type="InterPro" id="IPR055170">
    <property type="entry name" value="GFO_IDH_MocA-like_dom"/>
</dbReference>
<name>A0A1H1XAH4_9ACTN</name>
<dbReference type="GO" id="GO:0050112">
    <property type="term" value="F:inositol 2-dehydrogenase (NAD+) activity"/>
    <property type="evidence" value="ECO:0007669"/>
    <property type="project" value="UniProtKB-UniRule"/>
</dbReference>
<dbReference type="InterPro" id="IPR050424">
    <property type="entry name" value="Gfo-Idh-MocA_inositol_DH"/>
</dbReference>
<dbReference type="SUPFAM" id="SSF51735">
    <property type="entry name" value="NAD(P)-binding Rossmann-fold domains"/>
    <property type="match status" value="1"/>
</dbReference>
<dbReference type="AlphaFoldDB" id="A0A1H1XAH4"/>
<evidence type="ECO:0000256" key="3">
    <source>
        <dbReference type="HAMAP-Rule" id="MF_01671"/>
    </source>
</evidence>
<keyword evidence="2 3" id="KW-0520">NAD</keyword>
<dbReference type="Gene3D" id="3.30.360.10">
    <property type="entry name" value="Dihydrodipicolinate Reductase, domain 2"/>
    <property type="match status" value="1"/>
</dbReference>
<comment type="catalytic activity">
    <reaction evidence="3">
        <text>myo-inositol + NAD(+) = scyllo-inosose + NADH + H(+)</text>
        <dbReference type="Rhea" id="RHEA:16949"/>
        <dbReference type="ChEBI" id="CHEBI:15378"/>
        <dbReference type="ChEBI" id="CHEBI:17268"/>
        <dbReference type="ChEBI" id="CHEBI:17811"/>
        <dbReference type="ChEBI" id="CHEBI:57540"/>
        <dbReference type="ChEBI" id="CHEBI:57945"/>
        <dbReference type="EC" id="1.1.1.18"/>
    </reaction>
</comment>
<organism evidence="6 7">
    <name type="scientific">Actinopolymorpha singaporensis</name>
    <dbReference type="NCBI Taxonomy" id="117157"/>
    <lineage>
        <taxon>Bacteria</taxon>
        <taxon>Bacillati</taxon>
        <taxon>Actinomycetota</taxon>
        <taxon>Actinomycetes</taxon>
        <taxon>Propionibacteriales</taxon>
        <taxon>Actinopolymorphaceae</taxon>
        <taxon>Actinopolymorpha</taxon>
    </lineage>
</organism>
<dbReference type="InterPro" id="IPR036291">
    <property type="entry name" value="NAD(P)-bd_dom_sf"/>
</dbReference>
<dbReference type="InterPro" id="IPR000683">
    <property type="entry name" value="Gfo/Idh/MocA-like_OxRdtase_N"/>
</dbReference>
<accession>A0A1H1XAH4</accession>
<dbReference type="Pfam" id="PF22725">
    <property type="entry name" value="GFO_IDH_MocA_C3"/>
    <property type="match status" value="1"/>
</dbReference>
<evidence type="ECO:0000259" key="4">
    <source>
        <dbReference type="Pfam" id="PF01408"/>
    </source>
</evidence>
<reference evidence="6 7" key="1">
    <citation type="submission" date="2016-10" db="EMBL/GenBank/DDBJ databases">
        <authorList>
            <person name="de Groot N.N."/>
        </authorList>
    </citation>
    <scope>NUCLEOTIDE SEQUENCE [LARGE SCALE GENOMIC DNA]</scope>
    <source>
        <strain evidence="6 7">DSM 22024</strain>
    </source>
</reference>
<keyword evidence="1 3" id="KW-0560">Oxidoreductase</keyword>
<comment type="subunit">
    <text evidence="3">Homotetramer.</text>
</comment>
<dbReference type="GO" id="GO:0019310">
    <property type="term" value="P:inositol catabolic process"/>
    <property type="evidence" value="ECO:0007669"/>
    <property type="project" value="UniProtKB-UniRule"/>
</dbReference>
<dbReference type="GO" id="GO:0000166">
    <property type="term" value="F:nucleotide binding"/>
    <property type="evidence" value="ECO:0007669"/>
    <property type="project" value="InterPro"/>
</dbReference>
<dbReference type="PANTHER" id="PTHR43593:SF1">
    <property type="entry name" value="INOSITOL 2-DEHYDROGENASE"/>
    <property type="match status" value="1"/>
</dbReference>
<evidence type="ECO:0000256" key="1">
    <source>
        <dbReference type="ARBA" id="ARBA00023002"/>
    </source>
</evidence>
<comment type="similarity">
    <text evidence="3">Belongs to the Gfo/Idh/MocA family.</text>
</comment>
<dbReference type="EMBL" id="LT629732">
    <property type="protein sequence ID" value="SDT05696.1"/>
    <property type="molecule type" value="Genomic_DNA"/>
</dbReference>
<sequence>MAEREPGRELRVGVVGTGIMGADHVRTIATSVAGARVSAVTDLDAERARAAIAGIDGARVLSDPFGLVADDEVDAVLVASADATHEELVLACVQAGKPVLCEKPLTPAPEGSLRIVEAEEKAGRRLVSVGFMRRYDPGYVDVKESLREGVVGAPLLLHCVHRNASSRPNTPSSGLITGSAVHEFDVIRWLLDEEITQVTVFRPRPSSLVVGDTTDPLLVLLGTASGLLADVEVFVNAQYGYDVRCELVGELGSLYLDEPVQVRRRAERTRTSTVSLDWRDRFAEAYRRELQDWVTGAAAGEQRGADAWDGYVATVAAAAGVAALDKPGIPVPVELPPRPELYATR</sequence>